<dbReference type="Proteomes" id="UP001227126">
    <property type="component" value="Unassembled WGS sequence"/>
</dbReference>
<evidence type="ECO:0000313" key="3">
    <source>
        <dbReference type="Proteomes" id="UP001227126"/>
    </source>
</evidence>
<dbReference type="EMBL" id="JASNJE010000038">
    <property type="protein sequence ID" value="MDK3075456.1"/>
    <property type="molecule type" value="Genomic_DNA"/>
</dbReference>
<evidence type="ECO:0008006" key="4">
    <source>
        <dbReference type="Google" id="ProtNLM"/>
    </source>
</evidence>
<evidence type="ECO:0000313" key="2">
    <source>
        <dbReference type="EMBL" id="MDK3075456.1"/>
    </source>
</evidence>
<evidence type="ECO:0000256" key="1">
    <source>
        <dbReference type="SAM" id="SignalP"/>
    </source>
</evidence>
<comment type="caution">
    <text evidence="2">The sequence shown here is derived from an EMBL/GenBank/DDBJ whole genome shotgun (WGS) entry which is preliminary data.</text>
</comment>
<accession>A0ABT7FK11</accession>
<reference evidence="2 3" key="1">
    <citation type="submission" date="2023-05" db="EMBL/GenBank/DDBJ databases">
        <title>Sedimentitalea sp. nov. JM2-8.</title>
        <authorList>
            <person name="Huang J."/>
        </authorList>
    </citation>
    <scope>NUCLEOTIDE SEQUENCE [LARGE SCALE GENOMIC DNA]</scope>
    <source>
        <strain evidence="2 3">JM2-8</strain>
    </source>
</reference>
<keyword evidence="1" id="KW-0732">Signal</keyword>
<proteinExistence type="predicted"/>
<dbReference type="PROSITE" id="PS51257">
    <property type="entry name" value="PROKAR_LIPOPROTEIN"/>
    <property type="match status" value="1"/>
</dbReference>
<gene>
    <name evidence="2" type="ORF">QO034_20485</name>
</gene>
<sequence>MSSARNRFSPRFACLLALPFVAGCANVPDLASTVPASLEDADYPALVPIETLLVPLPAPRDQSDDIRASLESRRDSLRVRADRLNTTVVDDETRKRMQAGVPR</sequence>
<name>A0ABT7FK11_9RHOB</name>
<protein>
    <recommendedName>
        <fullName evidence="4">Beta-barrel assembly machine subunit BamF</fullName>
    </recommendedName>
</protein>
<organism evidence="2 3">
    <name type="scientific">Sedimentitalea xiamensis</name>
    <dbReference type="NCBI Taxonomy" id="3050037"/>
    <lineage>
        <taxon>Bacteria</taxon>
        <taxon>Pseudomonadati</taxon>
        <taxon>Pseudomonadota</taxon>
        <taxon>Alphaproteobacteria</taxon>
        <taxon>Rhodobacterales</taxon>
        <taxon>Paracoccaceae</taxon>
        <taxon>Sedimentitalea</taxon>
    </lineage>
</organism>
<feature type="chain" id="PRO_5046587518" description="Beta-barrel assembly machine subunit BamF" evidence="1">
    <location>
        <begin position="25"/>
        <end position="103"/>
    </location>
</feature>
<feature type="signal peptide" evidence="1">
    <location>
        <begin position="1"/>
        <end position="24"/>
    </location>
</feature>
<keyword evidence="3" id="KW-1185">Reference proteome</keyword>